<dbReference type="SUPFAM" id="SSF53335">
    <property type="entry name" value="S-adenosyl-L-methionine-dependent methyltransferases"/>
    <property type="match status" value="1"/>
</dbReference>
<name>A0A3G1L0N6_FORW1</name>
<dbReference type="KEGG" id="fwa:DCMF_28760"/>
<evidence type="ECO:0000313" key="3">
    <source>
        <dbReference type="Proteomes" id="UP000323521"/>
    </source>
</evidence>
<keyword evidence="3" id="KW-1185">Reference proteome</keyword>
<dbReference type="InterPro" id="IPR029063">
    <property type="entry name" value="SAM-dependent_MTases_sf"/>
</dbReference>
<dbReference type="Proteomes" id="UP000323521">
    <property type="component" value="Chromosome"/>
</dbReference>
<evidence type="ECO:0000313" key="2">
    <source>
        <dbReference type="EMBL" id="ATW28218.1"/>
    </source>
</evidence>
<dbReference type="RefSeq" id="WP_214658978.1">
    <property type="nucleotide sequence ID" value="NZ_CP017634.1"/>
</dbReference>
<dbReference type="Pfam" id="PF08241">
    <property type="entry name" value="Methyltransf_11"/>
    <property type="match status" value="1"/>
</dbReference>
<dbReference type="EMBL" id="CP017634">
    <property type="protein sequence ID" value="ATW28218.1"/>
    <property type="molecule type" value="Genomic_DNA"/>
</dbReference>
<dbReference type="InterPro" id="IPR013216">
    <property type="entry name" value="Methyltransf_11"/>
</dbReference>
<accession>A0A3G1L0N6</accession>
<protein>
    <recommendedName>
        <fullName evidence="1">Methyltransferase type 11 domain-containing protein</fullName>
    </recommendedName>
</protein>
<dbReference type="GO" id="GO:0008757">
    <property type="term" value="F:S-adenosylmethionine-dependent methyltransferase activity"/>
    <property type="evidence" value="ECO:0007669"/>
    <property type="project" value="InterPro"/>
</dbReference>
<proteinExistence type="predicted"/>
<reference evidence="2 3" key="1">
    <citation type="submission" date="2016-10" db="EMBL/GenBank/DDBJ databases">
        <title>Complete Genome Sequence of Peptococcaceae strain DCMF.</title>
        <authorList>
            <person name="Edwards R.J."/>
            <person name="Holland S.I."/>
            <person name="Deshpande N.P."/>
            <person name="Wong Y.K."/>
            <person name="Ertan H."/>
            <person name="Manefield M."/>
            <person name="Russell T.L."/>
            <person name="Lee M.J."/>
        </authorList>
    </citation>
    <scope>NUCLEOTIDE SEQUENCE [LARGE SCALE GENOMIC DNA]</scope>
    <source>
        <strain evidence="2 3">DCMF</strain>
    </source>
</reference>
<organism evidence="2 3">
    <name type="scientific">Formimonas warabiya</name>
    <dbReference type="NCBI Taxonomy" id="1761012"/>
    <lineage>
        <taxon>Bacteria</taxon>
        <taxon>Bacillati</taxon>
        <taxon>Bacillota</taxon>
        <taxon>Clostridia</taxon>
        <taxon>Eubacteriales</taxon>
        <taxon>Peptococcaceae</taxon>
        <taxon>Candidatus Formimonas</taxon>
    </lineage>
</organism>
<feature type="domain" description="Methyltransferase type 11" evidence="1">
    <location>
        <begin position="23"/>
        <end position="115"/>
    </location>
</feature>
<gene>
    <name evidence="2" type="ORF">DCMF_28760</name>
</gene>
<dbReference type="CDD" id="cd02440">
    <property type="entry name" value="AdoMet_MTases"/>
    <property type="match status" value="1"/>
</dbReference>
<evidence type="ECO:0000259" key="1">
    <source>
        <dbReference type="Pfam" id="PF08241"/>
    </source>
</evidence>
<sequence>MGAAVSVKTLVPYWKKHQVNYVLDYGAGNLRNACFLQEQGFQVVVAETPEHLKKIRDKISRYHFPEVVSTMVSCFHMDVDLVLANFVLNIIEKEKERQEFVSNVYHNLKPGGFFLAEVKEKGKGRPGKGFSEEELDTLVMAWAFQKTMVLRRRGLLGVLYCKIFH</sequence>
<dbReference type="Gene3D" id="3.40.50.150">
    <property type="entry name" value="Vaccinia Virus protein VP39"/>
    <property type="match status" value="1"/>
</dbReference>
<dbReference type="AlphaFoldDB" id="A0A3G1L0N6"/>